<dbReference type="Pfam" id="PF00005">
    <property type="entry name" value="ABC_tran"/>
    <property type="match status" value="1"/>
</dbReference>
<dbReference type="InterPro" id="IPR039421">
    <property type="entry name" value="Type_1_exporter"/>
</dbReference>
<keyword evidence="6 7" id="KW-0472">Membrane</keyword>
<evidence type="ECO:0000256" key="6">
    <source>
        <dbReference type="ARBA" id="ARBA00023136"/>
    </source>
</evidence>
<gene>
    <name evidence="10" type="ORF">HY768_08600</name>
</gene>
<feature type="transmembrane region" description="Helical" evidence="7">
    <location>
        <begin position="168"/>
        <end position="185"/>
    </location>
</feature>
<dbReference type="GO" id="GO:0005524">
    <property type="term" value="F:ATP binding"/>
    <property type="evidence" value="ECO:0007669"/>
    <property type="project" value="UniProtKB-KW"/>
</dbReference>
<evidence type="ECO:0000313" key="11">
    <source>
        <dbReference type="Proteomes" id="UP000736328"/>
    </source>
</evidence>
<dbReference type="Gene3D" id="3.40.50.300">
    <property type="entry name" value="P-loop containing nucleotide triphosphate hydrolases"/>
    <property type="match status" value="1"/>
</dbReference>
<dbReference type="InterPro" id="IPR003439">
    <property type="entry name" value="ABC_transporter-like_ATP-bd"/>
</dbReference>
<dbReference type="PROSITE" id="PS00211">
    <property type="entry name" value="ABC_TRANSPORTER_1"/>
    <property type="match status" value="1"/>
</dbReference>
<keyword evidence="2 7" id="KW-0812">Transmembrane</keyword>
<evidence type="ECO:0000256" key="3">
    <source>
        <dbReference type="ARBA" id="ARBA00022741"/>
    </source>
</evidence>
<keyword evidence="4 10" id="KW-0067">ATP-binding</keyword>
<dbReference type="AlphaFoldDB" id="A0A933IAK3"/>
<feature type="transmembrane region" description="Helical" evidence="7">
    <location>
        <begin position="20"/>
        <end position="43"/>
    </location>
</feature>
<protein>
    <submittedName>
        <fullName evidence="10">ABC transporter ATP-binding protein</fullName>
    </submittedName>
</protein>
<feature type="domain" description="ABC transporter" evidence="8">
    <location>
        <begin position="367"/>
        <end position="611"/>
    </location>
</feature>
<feature type="transmembrane region" description="Helical" evidence="7">
    <location>
        <begin position="191"/>
        <end position="208"/>
    </location>
</feature>
<dbReference type="EMBL" id="JACQXR010000113">
    <property type="protein sequence ID" value="MBI4727261.1"/>
    <property type="molecule type" value="Genomic_DNA"/>
</dbReference>
<dbReference type="Gene3D" id="1.20.1560.10">
    <property type="entry name" value="ABC transporter type 1, transmembrane domain"/>
    <property type="match status" value="1"/>
</dbReference>
<sequence>MKLYLRLISRLKPYWKQFCLAVLCMWMLALFSGASLGMIAPFIKVLFSPAQEKLAATAPAVRSLDVNQLKDLAFWWLLKDGRLAGLIKLCWLILGVFFLKNIFMYLQRILTVYIEQKVTADLREKMYGHLHKLSLSYFHQHKVGNTVSRLTNDVGLLRGAITDGTISIIRQSSLILVYLGLAVIAAPKLALTALLVLPLSIGVISLIGRRLRRRGKRLQEKLGDVTAVLTETISGIKVVKTFAMEEHEKTKFSRYNRDYFRAVFRFETLAGLTPPLTEFLGAIAGVAIIWLARDQVAGPGAISPERFFVFLAGAFSMLQPLNGLSNVTPVVQQGLAAAERIFGLIDLEPEVKNLPNALPIGEFQDSIKFIDVSFSYKSRGHGGTGPADEDLVLRDVNLNIKRGEMLALVGPSGAGKSTLADLIPRFYDCTSGKIEIDGRDIKELESKSLRRLLGMVGQETILFHDTVFSNIAYGRPGASQAQVEEAARAANAHQFIAEMPDGYQTVLGERGLKISGGQRQRISIARAILKNPAILILDEATSALDTESELLVQQAINNLMNNRTAIVIAHRLSTIQRADRIIVLEDGRITETGKHSELLAKGGTYARLYNLQFKA</sequence>
<feature type="transmembrane region" description="Helical" evidence="7">
    <location>
        <begin position="83"/>
        <end position="103"/>
    </location>
</feature>
<dbReference type="GO" id="GO:0140359">
    <property type="term" value="F:ABC-type transporter activity"/>
    <property type="evidence" value="ECO:0007669"/>
    <property type="project" value="InterPro"/>
</dbReference>
<reference evidence="10" key="1">
    <citation type="submission" date="2020-07" db="EMBL/GenBank/DDBJ databases">
        <title>Huge and variable diversity of episymbiotic CPR bacteria and DPANN archaea in groundwater ecosystems.</title>
        <authorList>
            <person name="He C.Y."/>
            <person name="Keren R."/>
            <person name="Whittaker M."/>
            <person name="Farag I.F."/>
            <person name="Doudna J."/>
            <person name="Cate J.H.D."/>
            <person name="Banfield J.F."/>
        </authorList>
    </citation>
    <scope>NUCLEOTIDE SEQUENCE</scope>
    <source>
        <strain evidence="10">NC_groundwater_1520_Pr4_B-0.1um_53_5</strain>
    </source>
</reference>
<evidence type="ECO:0000256" key="4">
    <source>
        <dbReference type="ARBA" id="ARBA00022840"/>
    </source>
</evidence>
<name>A0A933IAK3_UNCT6</name>
<dbReference type="InterPro" id="IPR003593">
    <property type="entry name" value="AAA+_ATPase"/>
</dbReference>
<dbReference type="CDD" id="cd18552">
    <property type="entry name" value="ABC_6TM_MsbA_like"/>
    <property type="match status" value="1"/>
</dbReference>
<dbReference type="GO" id="GO:0034040">
    <property type="term" value="F:ATPase-coupled lipid transmembrane transporter activity"/>
    <property type="evidence" value="ECO:0007669"/>
    <property type="project" value="TreeGrafter"/>
</dbReference>
<dbReference type="SUPFAM" id="SSF90123">
    <property type="entry name" value="ABC transporter transmembrane region"/>
    <property type="match status" value="1"/>
</dbReference>
<dbReference type="FunFam" id="3.40.50.300:FF:000218">
    <property type="entry name" value="Multidrug ABC transporter ATP-binding protein"/>
    <property type="match status" value="1"/>
</dbReference>
<dbReference type="PROSITE" id="PS50893">
    <property type="entry name" value="ABC_TRANSPORTER_2"/>
    <property type="match status" value="1"/>
</dbReference>
<keyword evidence="3" id="KW-0547">Nucleotide-binding</keyword>
<dbReference type="SMART" id="SM00382">
    <property type="entry name" value="AAA"/>
    <property type="match status" value="1"/>
</dbReference>
<dbReference type="InterPro" id="IPR036640">
    <property type="entry name" value="ABC1_TM_sf"/>
</dbReference>
<evidence type="ECO:0000256" key="1">
    <source>
        <dbReference type="ARBA" id="ARBA00004651"/>
    </source>
</evidence>
<proteinExistence type="predicted"/>
<evidence type="ECO:0000256" key="7">
    <source>
        <dbReference type="SAM" id="Phobius"/>
    </source>
</evidence>
<dbReference type="InterPro" id="IPR027417">
    <property type="entry name" value="P-loop_NTPase"/>
</dbReference>
<dbReference type="PANTHER" id="PTHR24221">
    <property type="entry name" value="ATP-BINDING CASSETTE SUB-FAMILY B"/>
    <property type="match status" value="1"/>
</dbReference>
<organism evidence="10 11">
    <name type="scientific">candidate division TA06 bacterium</name>
    <dbReference type="NCBI Taxonomy" id="2250710"/>
    <lineage>
        <taxon>Bacteria</taxon>
        <taxon>Bacteria division TA06</taxon>
    </lineage>
</organism>
<evidence type="ECO:0000259" key="8">
    <source>
        <dbReference type="PROSITE" id="PS50893"/>
    </source>
</evidence>
<keyword evidence="5 7" id="KW-1133">Transmembrane helix</keyword>
<evidence type="ECO:0000256" key="5">
    <source>
        <dbReference type="ARBA" id="ARBA00022989"/>
    </source>
</evidence>
<dbReference type="Proteomes" id="UP000736328">
    <property type="component" value="Unassembled WGS sequence"/>
</dbReference>
<dbReference type="InterPro" id="IPR011527">
    <property type="entry name" value="ABC1_TM_dom"/>
</dbReference>
<dbReference type="Pfam" id="PF00664">
    <property type="entry name" value="ABC_membrane"/>
    <property type="match status" value="1"/>
</dbReference>
<accession>A0A933IAK3</accession>
<feature type="domain" description="ABC transmembrane type-1" evidence="9">
    <location>
        <begin position="20"/>
        <end position="333"/>
    </location>
</feature>
<dbReference type="SUPFAM" id="SSF52540">
    <property type="entry name" value="P-loop containing nucleoside triphosphate hydrolases"/>
    <property type="match status" value="1"/>
</dbReference>
<evidence type="ECO:0000313" key="10">
    <source>
        <dbReference type="EMBL" id="MBI4727261.1"/>
    </source>
</evidence>
<dbReference type="GO" id="GO:0016887">
    <property type="term" value="F:ATP hydrolysis activity"/>
    <property type="evidence" value="ECO:0007669"/>
    <property type="project" value="InterPro"/>
</dbReference>
<dbReference type="PANTHER" id="PTHR24221:SF654">
    <property type="entry name" value="ATP-BINDING CASSETTE SUB-FAMILY B MEMBER 6"/>
    <property type="match status" value="1"/>
</dbReference>
<comment type="caution">
    <text evidence="10">The sequence shown here is derived from an EMBL/GenBank/DDBJ whole genome shotgun (WGS) entry which is preliminary data.</text>
</comment>
<evidence type="ECO:0000259" key="9">
    <source>
        <dbReference type="PROSITE" id="PS50929"/>
    </source>
</evidence>
<dbReference type="PROSITE" id="PS50929">
    <property type="entry name" value="ABC_TM1F"/>
    <property type="match status" value="1"/>
</dbReference>
<evidence type="ECO:0000256" key="2">
    <source>
        <dbReference type="ARBA" id="ARBA00022692"/>
    </source>
</evidence>
<dbReference type="GO" id="GO:0005886">
    <property type="term" value="C:plasma membrane"/>
    <property type="evidence" value="ECO:0007669"/>
    <property type="project" value="UniProtKB-SubCell"/>
</dbReference>
<dbReference type="InterPro" id="IPR017871">
    <property type="entry name" value="ABC_transporter-like_CS"/>
</dbReference>
<dbReference type="CDD" id="cd03251">
    <property type="entry name" value="ABCC_MsbA"/>
    <property type="match status" value="1"/>
</dbReference>
<comment type="subcellular location">
    <subcellularLocation>
        <location evidence="1">Cell membrane</location>
        <topology evidence="1">Multi-pass membrane protein</topology>
    </subcellularLocation>
</comment>